<accession>A0A381QIG7</accession>
<organism evidence="1">
    <name type="scientific">marine metagenome</name>
    <dbReference type="NCBI Taxonomy" id="408172"/>
    <lineage>
        <taxon>unclassified sequences</taxon>
        <taxon>metagenomes</taxon>
        <taxon>ecological metagenomes</taxon>
    </lineage>
</organism>
<proteinExistence type="predicted"/>
<dbReference type="AlphaFoldDB" id="A0A381QIG7"/>
<dbReference type="EMBL" id="UINC01001365">
    <property type="protein sequence ID" value="SUZ78760.1"/>
    <property type="molecule type" value="Genomic_DNA"/>
</dbReference>
<name>A0A381QIG7_9ZZZZ</name>
<dbReference type="PROSITE" id="PS51257">
    <property type="entry name" value="PROKAR_LIPOPROTEIN"/>
    <property type="match status" value="1"/>
</dbReference>
<protein>
    <submittedName>
        <fullName evidence="1">Uncharacterized protein</fullName>
    </submittedName>
</protein>
<reference evidence="1" key="1">
    <citation type="submission" date="2018-05" db="EMBL/GenBank/DDBJ databases">
        <authorList>
            <person name="Lanie J.A."/>
            <person name="Ng W.-L."/>
            <person name="Kazmierczak K.M."/>
            <person name="Andrzejewski T.M."/>
            <person name="Davidsen T.M."/>
            <person name="Wayne K.J."/>
            <person name="Tettelin H."/>
            <person name="Glass J.I."/>
            <person name="Rusch D."/>
            <person name="Podicherti R."/>
            <person name="Tsui H.-C.T."/>
            <person name="Winkler M.E."/>
        </authorList>
    </citation>
    <scope>NUCLEOTIDE SEQUENCE</scope>
</reference>
<evidence type="ECO:0000313" key="1">
    <source>
        <dbReference type="EMBL" id="SUZ78760.1"/>
    </source>
</evidence>
<gene>
    <name evidence="1" type="ORF">METZ01_LOCUS31614</name>
</gene>
<sequence length="106" mass="11906">MRQIILFFIISQILFSGCSSTGNKFLASYDPEYKVADRGKLDVIVKGRACALLADDAVLYARQTAEFHLRSVVGSQNHRKEFQEIDRYYDGDKICVEMSAAALPPL</sequence>